<feature type="transmembrane region" description="Helical" evidence="7">
    <location>
        <begin position="122"/>
        <end position="141"/>
    </location>
</feature>
<keyword evidence="2 7" id="KW-0812">Transmembrane</keyword>
<evidence type="ECO:0000256" key="4">
    <source>
        <dbReference type="ARBA" id="ARBA00022989"/>
    </source>
</evidence>
<evidence type="ECO:0000256" key="1">
    <source>
        <dbReference type="ARBA" id="ARBA00004141"/>
    </source>
</evidence>
<sequence>MENQDGAEARDTGGAFSVGAREHQVLEPGAAESGGGSGKKQRTKAAPADIGVVGMLRWAWRQLTTMRAALILLLVLALAAIPGSLLPQRIQDPATVARFIEENGTLGEVLDAVQLFDVYSSFWFSAVYILLMVSLVGCIVPRTKQHWKAMRQQPPKAPRRLSRMPVYRTLPLSAEGDASAAAGSGTETASGMTAASGADGSAAASAAPRTREQLLDRAESVLRRAGYRVARSEDHVAAERGHLRETGNLLFHISILGVVIVMALGGLLGYSGQRVLVEGETFTNSLVSYDSFEPGAYFDPDALVDYRLTLDDFETRWDDQATGAQFGQPRLFDAKVTLSRGEESQQLMLRPNEPVRVDGSRVYLLGNGYAPVVTVRNGAGDVTFSGPVVFLPQDGANTSRGVVKVPDSGTDEQLGFVGVFLPTAAQNENGELYSQFAELRNPLLVMSAFEGDLGLDSGTPQSVYELDADEMTELTEPDGSPLQLVLTPGDTVELPGGRGSITLDDVRKYVGMDIRHDPAQVWMLPFTAALFLGLAASLFVPRRRVWVRVRGEEVEVAGLARGEDPRVEAAVEDIARRLELESPR</sequence>
<evidence type="ECO:0000256" key="2">
    <source>
        <dbReference type="ARBA" id="ARBA00022692"/>
    </source>
</evidence>
<evidence type="ECO:0000256" key="6">
    <source>
        <dbReference type="SAM" id="MobiDB-lite"/>
    </source>
</evidence>
<keyword evidence="5 7" id="KW-0472">Membrane</keyword>
<feature type="transmembrane region" description="Helical" evidence="7">
    <location>
        <begin position="65"/>
        <end position="85"/>
    </location>
</feature>
<protein>
    <submittedName>
        <fullName evidence="9">Cytochrome c biogenesis protein ResB</fullName>
    </submittedName>
</protein>
<evidence type="ECO:0000256" key="3">
    <source>
        <dbReference type="ARBA" id="ARBA00022748"/>
    </source>
</evidence>
<feature type="region of interest" description="Disordered" evidence="6">
    <location>
        <begin position="177"/>
        <end position="210"/>
    </location>
</feature>
<accession>A0ABP5IJ08</accession>
<dbReference type="Proteomes" id="UP001500984">
    <property type="component" value="Unassembled WGS sequence"/>
</dbReference>
<proteinExistence type="predicted"/>
<evidence type="ECO:0000259" key="8">
    <source>
        <dbReference type="Pfam" id="PF05140"/>
    </source>
</evidence>
<dbReference type="Pfam" id="PF05140">
    <property type="entry name" value="ResB"/>
    <property type="match status" value="1"/>
</dbReference>
<comment type="caution">
    <text evidence="9">The sequence shown here is derived from an EMBL/GenBank/DDBJ whole genome shotgun (WGS) entry which is preliminary data.</text>
</comment>
<keyword evidence="4 7" id="KW-1133">Transmembrane helix</keyword>
<feature type="domain" description="ResB-like" evidence="8">
    <location>
        <begin position="66"/>
        <end position="570"/>
    </location>
</feature>
<feature type="transmembrane region" description="Helical" evidence="7">
    <location>
        <begin position="522"/>
        <end position="540"/>
    </location>
</feature>
<evidence type="ECO:0000256" key="7">
    <source>
        <dbReference type="SAM" id="Phobius"/>
    </source>
</evidence>
<dbReference type="EMBL" id="BAAAPZ010000008">
    <property type="protein sequence ID" value="GAA2099992.1"/>
    <property type="molecule type" value="Genomic_DNA"/>
</dbReference>
<evidence type="ECO:0000313" key="9">
    <source>
        <dbReference type="EMBL" id="GAA2099992.1"/>
    </source>
</evidence>
<keyword evidence="10" id="KW-1185">Reference proteome</keyword>
<feature type="compositionally biased region" description="Low complexity" evidence="6">
    <location>
        <begin position="177"/>
        <end position="207"/>
    </location>
</feature>
<feature type="transmembrane region" description="Helical" evidence="7">
    <location>
        <begin position="249"/>
        <end position="270"/>
    </location>
</feature>
<comment type="subcellular location">
    <subcellularLocation>
        <location evidence="1">Membrane</location>
        <topology evidence="1">Multi-pass membrane protein</topology>
    </subcellularLocation>
</comment>
<evidence type="ECO:0000256" key="5">
    <source>
        <dbReference type="ARBA" id="ARBA00023136"/>
    </source>
</evidence>
<organism evidence="9 10">
    <name type="scientific">Brevibacterium salitolerans</name>
    <dbReference type="NCBI Taxonomy" id="1403566"/>
    <lineage>
        <taxon>Bacteria</taxon>
        <taxon>Bacillati</taxon>
        <taxon>Actinomycetota</taxon>
        <taxon>Actinomycetes</taxon>
        <taxon>Micrococcales</taxon>
        <taxon>Brevibacteriaceae</taxon>
        <taxon>Brevibacterium</taxon>
    </lineage>
</organism>
<dbReference type="PANTHER" id="PTHR31566:SF0">
    <property type="entry name" value="CYTOCHROME C BIOGENESIS PROTEIN CCS1, CHLOROPLASTIC"/>
    <property type="match status" value="1"/>
</dbReference>
<dbReference type="PANTHER" id="PTHR31566">
    <property type="entry name" value="CYTOCHROME C BIOGENESIS PROTEIN CCS1, CHLOROPLASTIC"/>
    <property type="match status" value="1"/>
</dbReference>
<reference evidence="10" key="1">
    <citation type="journal article" date="2019" name="Int. J. Syst. Evol. Microbiol.">
        <title>The Global Catalogue of Microorganisms (GCM) 10K type strain sequencing project: providing services to taxonomists for standard genome sequencing and annotation.</title>
        <authorList>
            <consortium name="The Broad Institute Genomics Platform"/>
            <consortium name="The Broad Institute Genome Sequencing Center for Infectious Disease"/>
            <person name="Wu L."/>
            <person name="Ma J."/>
        </authorList>
    </citation>
    <scope>NUCLEOTIDE SEQUENCE [LARGE SCALE GENOMIC DNA]</scope>
    <source>
        <strain evidence="10">JCM 15900</strain>
    </source>
</reference>
<name>A0ABP5IJ08_9MICO</name>
<dbReference type="RefSeq" id="WP_344337247.1">
    <property type="nucleotide sequence ID" value="NZ_BAAAPZ010000008.1"/>
</dbReference>
<dbReference type="InterPro" id="IPR007816">
    <property type="entry name" value="ResB-like_domain"/>
</dbReference>
<evidence type="ECO:0000313" key="10">
    <source>
        <dbReference type="Proteomes" id="UP001500984"/>
    </source>
</evidence>
<dbReference type="InterPro" id="IPR023494">
    <property type="entry name" value="Cyt_c_bgen_Ccs1/CcsB/ResB"/>
</dbReference>
<gene>
    <name evidence="9" type="ORF">GCM10009823_22110</name>
</gene>
<keyword evidence="3" id="KW-0201">Cytochrome c-type biogenesis</keyword>